<evidence type="ECO:0008006" key="3">
    <source>
        <dbReference type="Google" id="ProtNLM"/>
    </source>
</evidence>
<dbReference type="AlphaFoldDB" id="A0A447TDK0"/>
<accession>A0A447TDK0</accession>
<proteinExistence type="predicted"/>
<reference evidence="1 2" key="1">
    <citation type="submission" date="2018-12" db="EMBL/GenBank/DDBJ databases">
        <authorList>
            <consortium name="Pathogen Informatics"/>
        </authorList>
    </citation>
    <scope>NUCLEOTIDE SEQUENCE [LARGE SCALE GENOMIC DNA]</scope>
    <source>
        <strain evidence="1 2">NCTC9695</strain>
    </source>
</reference>
<name>A0A447TDK0_CHRVL</name>
<evidence type="ECO:0000313" key="2">
    <source>
        <dbReference type="Proteomes" id="UP000275777"/>
    </source>
</evidence>
<dbReference type="EMBL" id="LR134182">
    <property type="protein sequence ID" value="VEB42942.1"/>
    <property type="molecule type" value="Genomic_DNA"/>
</dbReference>
<gene>
    <name evidence="1" type="ORF">NCTC9695_03396</name>
</gene>
<evidence type="ECO:0000313" key="1">
    <source>
        <dbReference type="EMBL" id="VEB42942.1"/>
    </source>
</evidence>
<dbReference type="Proteomes" id="UP000275777">
    <property type="component" value="Chromosome"/>
</dbReference>
<protein>
    <recommendedName>
        <fullName evidence="3">Phage protein</fullName>
    </recommendedName>
</protein>
<sequence length="97" mass="10694">MNARLFCPVQGAIAHHIHGETLAAAADHQFELMREQYTADGIDWSDVANRNEATMAMAAQVLALVYAMPDCPARRKTIQMLDAAADNYAQDMMRKAA</sequence>
<organism evidence="1 2">
    <name type="scientific">Chromobacterium violaceum</name>
    <dbReference type="NCBI Taxonomy" id="536"/>
    <lineage>
        <taxon>Bacteria</taxon>
        <taxon>Pseudomonadati</taxon>
        <taxon>Pseudomonadota</taxon>
        <taxon>Betaproteobacteria</taxon>
        <taxon>Neisseriales</taxon>
        <taxon>Chromobacteriaceae</taxon>
        <taxon>Chromobacterium</taxon>
    </lineage>
</organism>